<sequence>MPSPDLTDNVDPERERRNAEFVFMREVARRNPYIPSVCPPSSQSTGKAGEELTPTLTESWEKVLKEVARYDEDIAKGWQDDIDTLLVFGGLFSAVVTAFVIESYQWLEEDPADTTVTLLNKLILVCIFYPHQRLLVPQPHLQSHIRAFRPAMQAVDTGTLRRDSFKKWGVPSVVSALPILLEVALLFFFVGMLDLLWNRHLVPFVASLVAVSFSAGLYFLTTLLPTLTVPRDQGIDGVPALQLTPTLLGSLQVTGAGLVFLRPPVYELRAFEWAVKMFSDSPSMIPHLENILGTIPPSVAASAVLGRWDLTMWKTVSKQDVDYALRNPDPKPQLNPTIPQPVLHHSAGINLLFHHQYWAGSAAHTPDKLPDELSHAMEHKDLQHFTGLHFVIPFPLAGALWTHQDPTVRAKGHNLLSIFQESWEPRAGHDEQRHLDERWAFLEALTDHAERTKSVSGWLAFVHLTVQGPDVQVSQVKRMAERIQEMKKRMQRVRMESQELDNLLTDYLARVPKRHPDNPAQALEIQRDLQVDNGVLDIRVNLSTRDIDGTGRPTDNREDRTADYDVDATNADDPQKGKRTDVGLPGDSIGQGDEVEDIGGHNYGLCA</sequence>
<evidence type="ECO:0000256" key="3">
    <source>
        <dbReference type="SAM" id="Phobius"/>
    </source>
</evidence>
<feature type="compositionally biased region" description="Basic and acidic residues" evidence="2">
    <location>
        <begin position="545"/>
        <end position="563"/>
    </location>
</feature>
<keyword evidence="1" id="KW-0175">Coiled coil</keyword>
<name>V2WWR8_MONRO</name>
<comment type="caution">
    <text evidence="5">The sequence shown here is derived from an EMBL/GenBank/DDBJ whole genome shotgun (WGS) entry which is preliminary data.</text>
</comment>
<dbReference type="OrthoDB" id="3219854at2759"/>
<keyword evidence="3" id="KW-1133">Transmembrane helix</keyword>
<keyword evidence="6" id="KW-1185">Reference proteome</keyword>
<dbReference type="KEGG" id="mrr:Moror_9405"/>
<keyword evidence="3" id="KW-0812">Transmembrane</keyword>
<evidence type="ECO:0000313" key="5">
    <source>
        <dbReference type="EMBL" id="ESK86027.1"/>
    </source>
</evidence>
<feature type="transmembrane region" description="Helical" evidence="3">
    <location>
        <begin position="85"/>
        <end position="107"/>
    </location>
</feature>
<evidence type="ECO:0000256" key="1">
    <source>
        <dbReference type="SAM" id="Coils"/>
    </source>
</evidence>
<feature type="domain" description="DUF6535" evidence="4">
    <location>
        <begin position="152"/>
        <end position="198"/>
    </location>
</feature>
<reference evidence="5 6" key="1">
    <citation type="journal article" date="2014" name="BMC Genomics">
        <title>Genome and secretome analysis of the hemibiotrophic fungal pathogen, Moniliophthora roreri, which causes frosty pod rot disease of cacao: mechanisms of the biotrophic and necrotrophic phases.</title>
        <authorList>
            <person name="Meinhardt L.W."/>
            <person name="Costa G.G.L."/>
            <person name="Thomazella D.P.T."/>
            <person name="Teixeira P.J.P.L."/>
            <person name="Carazzolle M.F."/>
            <person name="Schuster S.C."/>
            <person name="Carlson J.E."/>
            <person name="Guiltinan M.J."/>
            <person name="Mieczkowski P."/>
            <person name="Farmer A."/>
            <person name="Ramaraj T."/>
            <person name="Crozier J."/>
            <person name="Davis R.E."/>
            <person name="Shao J."/>
            <person name="Melnick R.L."/>
            <person name="Pereira G.A.G."/>
            <person name="Bailey B.A."/>
        </authorList>
    </citation>
    <scope>NUCLEOTIDE SEQUENCE [LARGE SCALE GENOMIC DNA]</scope>
    <source>
        <strain evidence="5 6">MCA 2997</strain>
    </source>
</reference>
<feature type="domain" description="DUF6535" evidence="4">
    <location>
        <begin position="60"/>
        <end position="124"/>
    </location>
</feature>
<accession>V2WWR8</accession>
<evidence type="ECO:0000256" key="2">
    <source>
        <dbReference type="SAM" id="MobiDB-lite"/>
    </source>
</evidence>
<dbReference type="EMBL" id="AWSO01000988">
    <property type="protein sequence ID" value="ESK86027.1"/>
    <property type="molecule type" value="Genomic_DNA"/>
</dbReference>
<evidence type="ECO:0000313" key="6">
    <source>
        <dbReference type="Proteomes" id="UP000017559"/>
    </source>
</evidence>
<evidence type="ECO:0000259" key="4">
    <source>
        <dbReference type="Pfam" id="PF20153"/>
    </source>
</evidence>
<keyword evidence="3" id="KW-0472">Membrane</keyword>
<dbReference type="STRING" id="1381753.V2WWR8"/>
<dbReference type="Pfam" id="PF20153">
    <property type="entry name" value="DUF6535"/>
    <property type="match status" value="2"/>
</dbReference>
<organism evidence="5 6">
    <name type="scientific">Moniliophthora roreri (strain MCA 2997)</name>
    <name type="common">Cocoa frosty pod rot fungus</name>
    <name type="synonym">Crinipellis roreri</name>
    <dbReference type="NCBI Taxonomy" id="1381753"/>
    <lineage>
        <taxon>Eukaryota</taxon>
        <taxon>Fungi</taxon>
        <taxon>Dikarya</taxon>
        <taxon>Basidiomycota</taxon>
        <taxon>Agaricomycotina</taxon>
        <taxon>Agaricomycetes</taxon>
        <taxon>Agaricomycetidae</taxon>
        <taxon>Agaricales</taxon>
        <taxon>Marasmiineae</taxon>
        <taxon>Marasmiaceae</taxon>
        <taxon>Moniliophthora</taxon>
    </lineage>
</organism>
<feature type="transmembrane region" description="Helical" evidence="3">
    <location>
        <begin position="168"/>
        <end position="189"/>
    </location>
</feature>
<dbReference type="AlphaFoldDB" id="V2WWR8"/>
<dbReference type="HOGENOM" id="CLU_018688_4_1_1"/>
<dbReference type="Proteomes" id="UP000017559">
    <property type="component" value="Unassembled WGS sequence"/>
</dbReference>
<feature type="transmembrane region" description="Helical" evidence="3">
    <location>
        <begin position="201"/>
        <end position="220"/>
    </location>
</feature>
<protein>
    <recommendedName>
        <fullName evidence="4">DUF6535 domain-containing protein</fullName>
    </recommendedName>
</protein>
<proteinExistence type="predicted"/>
<gene>
    <name evidence="5" type="ORF">Moror_9405</name>
</gene>
<dbReference type="InterPro" id="IPR045338">
    <property type="entry name" value="DUF6535"/>
</dbReference>
<feature type="coiled-coil region" evidence="1">
    <location>
        <begin position="476"/>
        <end position="503"/>
    </location>
</feature>
<feature type="region of interest" description="Disordered" evidence="2">
    <location>
        <begin position="545"/>
        <end position="602"/>
    </location>
</feature>